<dbReference type="OrthoDB" id="5786478at2"/>
<dbReference type="PANTHER" id="PTHR42879">
    <property type="entry name" value="3-OXOACYL-(ACYL-CARRIER-PROTEIN) REDUCTASE"/>
    <property type="match status" value="1"/>
</dbReference>
<keyword evidence="2" id="KW-0560">Oxidoreductase</keyword>
<protein>
    <recommendedName>
        <fullName evidence="6">SDR family oxidoreductase</fullName>
    </recommendedName>
</protein>
<name>A0A0C1MNY9_9GAMM</name>
<dbReference type="PRINTS" id="PR00080">
    <property type="entry name" value="SDRFAMILY"/>
</dbReference>
<accession>A0A0C1MNY9</accession>
<reference evidence="4 5" key="1">
    <citation type="submission" date="2014-12" db="EMBL/GenBank/DDBJ databases">
        <title>Draft Genome Sequence of Pseudoalteromonas luteoviolacea HI1.</title>
        <authorList>
            <person name="Asahina A.Y."/>
            <person name="Hadfield M.G."/>
        </authorList>
    </citation>
    <scope>NUCLEOTIDE SEQUENCE [LARGE SCALE GENOMIC DNA]</scope>
    <source>
        <strain evidence="4 5">HI1</strain>
    </source>
</reference>
<dbReference type="InterPro" id="IPR050259">
    <property type="entry name" value="SDR"/>
</dbReference>
<evidence type="ECO:0008006" key="6">
    <source>
        <dbReference type="Google" id="ProtNLM"/>
    </source>
</evidence>
<evidence type="ECO:0000313" key="5">
    <source>
        <dbReference type="Proteomes" id="UP000031327"/>
    </source>
</evidence>
<evidence type="ECO:0000256" key="1">
    <source>
        <dbReference type="ARBA" id="ARBA00006484"/>
    </source>
</evidence>
<evidence type="ECO:0000256" key="2">
    <source>
        <dbReference type="ARBA" id="ARBA00023002"/>
    </source>
</evidence>
<dbReference type="PROSITE" id="PS00061">
    <property type="entry name" value="ADH_SHORT"/>
    <property type="match status" value="1"/>
</dbReference>
<dbReference type="PRINTS" id="PR00081">
    <property type="entry name" value="GDHRDH"/>
</dbReference>
<dbReference type="GO" id="GO:0016491">
    <property type="term" value="F:oxidoreductase activity"/>
    <property type="evidence" value="ECO:0007669"/>
    <property type="project" value="UniProtKB-KW"/>
</dbReference>
<dbReference type="Pfam" id="PF00106">
    <property type="entry name" value="adh_short"/>
    <property type="match status" value="1"/>
</dbReference>
<dbReference type="Proteomes" id="UP000031327">
    <property type="component" value="Unassembled WGS sequence"/>
</dbReference>
<dbReference type="RefSeq" id="WP_039607953.1">
    <property type="nucleotide sequence ID" value="NZ_JWIC01000003.1"/>
</dbReference>
<gene>
    <name evidence="4" type="ORF">JF50_02670</name>
</gene>
<dbReference type="InterPro" id="IPR036291">
    <property type="entry name" value="NAD(P)-bd_dom_sf"/>
</dbReference>
<proteinExistence type="inferred from homology"/>
<dbReference type="PANTHER" id="PTHR42879:SF2">
    <property type="entry name" value="3-OXOACYL-[ACYL-CARRIER-PROTEIN] REDUCTASE FABG"/>
    <property type="match status" value="1"/>
</dbReference>
<dbReference type="InterPro" id="IPR020904">
    <property type="entry name" value="Sc_DH/Rdtase_CS"/>
</dbReference>
<evidence type="ECO:0000256" key="3">
    <source>
        <dbReference type="RuleBase" id="RU000363"/>
    </source>
</evidence>
<dbReference type="GO" id="GO:0032787">
    <property type="term" value="P:monocarboxylic acid metabolic process"/>
    <property type="evidence" value="ECO:0007669"/>
    <property type="project" value="UniProtKB-ARBA"/>
</dbReference>
<sequence length="239" mass="25952">MFKEKVVIVSGCSKGIGLEICRQYLAEGAKVYGIARSSVPGELQSNPNFMWLQGSISDSGFVLDSIASIQARDKRIDILVNNAGINHDSLIQLMALEDWQKVLTTNLTGTFNLCQQVLPIFKAQQFGRIINMVSKSGVVGREGQINYATSKGAIIGMTRTIAREYGKDNILCNAVAPGLIETQMVDSAEQSIVAPIIDCTSVRRMGQCSEVARTVLHLTSDAPNYQNGEVIHLDGGFLI</sequence>
<evidence type="ECO:0000313" key="4">
    <source>
        <dbReference type="EMBL" id="KID58784.1"/>
    </source>
</evidence>
<dbReference type="Gene3D" id="3.40.50.720">
    <property type="entry name" value="NAD(P)-binding Rossmann-like Domain"/>
    <property type="match status" value="1"/>
</dbReference>
<dbReference type="SUPFAM" id="SSF51735">
    <property type="entry name" value="NAD(P)-binding Rossmann-fold domains"/>
    <property type="match status" value="1"/>
</dbReference>
<dbReference type="FunFam" id="3.40.50.720:FF:000173">
    <property type="entry name" value="3-oxoacyl-[acyl-carrier protein] reductase"/>
    <property type="match status" value="1"/>
</dbReference>
<dbReference type="EMBL" id="JWIC01000003">
    <property type="protein sequence ID" value="KID58784.1"/>
    <property type="molecule type" value="Genomic_DNA"/>
</dbReference>
<comment type="caution">
    <text evidence="4">The sequence shown here is derived from an EMBL/GenBank/DDBJ whole genome shotgun (WGS) entry which is preliminary data.</text>
</comment>
<organism evidence="4 5">
    <name type="scientific">Pseudoalteromonas luteoviolacea</name>
    <dbReference type="NCBI Taxonomy" id="43657"/>
    <lineage>
        <taxon>Bacteria</taxon>
        <taxon>Pseudomonadati</taxon>
        <taxon>Pseudomonadota</taxon>
        <taxon>Gammaproteobacteria</taxon>
        <taxon>Alteromonadales</taxon>
        <taxon>Pseudoalteromonadaceae</taxon>
        <taxon>Pseudoalteromonas</taxon>
    </lineage>
</organism>
<dbReference type="InterPro" id="IPR002347">
    <property type="entry name" value="SDR_fam"/>
</dbReference>
<dbReference type="AlphaFoldDB" id="A0A0C1MNY9"/>
<comment type="similarity">
    <text evidence="1 3">Belongs to the short-chain dehydrogenases/reductases (SDR) family.</text>
</comment>